<name>A0A1D2MUC2_ORCCI</name>
<sequence>MHHFTKFHKKLWYHLALSLGSALVTVALFDTLCSLSWLCKDYQIVAHYSGEEDSSTPINFLDIAYWIFVAYRMILSLVICVGGIFMGRRIVVIVWLVVSLFIDLIHLGETIFILSKPNLMTTWPIIVAVSSCIWQELKIVRIKYRIIRRSLLVDTNNNNGDYEIEPETLQKEIQSHCDSNGRFHFEVVDTDPNGNGAGCYEMKAFLYKTEKYNESNGLSHNIATNAIHFIKLVRNLYNLLTWHITGYLFGGDYHQLISTNYKAVILEQRVIRYARVFLDALAVIYIVQV</sequence>
<organism evidence="2 3">
    <name type="scientific">Orchesella cincta</name>
    <name type="common">Springtail</name>
    <name type="synonym">Podura cincta</name>
    <dbReference type="NCBI Taxonomy" id="48709"/>
    <lineage>
        <taxon>Eukaryota</taxon>
        <taxon>Metazoa</taxon>
        <taxon>Ecdysozoa</taxon>
        <taxon>Arthropoda</taxon>
        <taxon>Hexapoda</taxon>
        <taxon>Collembola</taxon>
        <taxon>Entomobryomorpha</taxon>
        <taxon>Entomobryoidea</taxon>
        <taxon>Orchesellidae</taxon>
        <taxon>Orchesellinae</taxon>
        <taxon>Orchesella</taxon>
    </lineage>
</organism>
<keyword evidence="1" id="KW-0472">Membrane</keyword>
<keyword evidence="3" id="KW-1185">Reference proteome</keyword>
<evidence type="ECO:0000313" key="2">
    <source>
        <dbReference type="EMBL" id="ODM96522.1"/>
    </source>
</evidence>
<dbReference type="EMBL" id="LJIJ01000532">
    <property type="protein sequence ID" value="ODM96522.1"/>
    <property type="molecule type" value="Genomic_DNA"/>
</dbReference>
<dbReference type="Proteomes" id="UP000094527">
    <property type="component" value="Unassembled WGS sequence"/>
</dbReference>
<proteinExistence type="predicted"/>
<reference evidence="2 3" key="1">
    <citation type="journal article" date="2016" name="Genome Biol. Evol.">
        <title>Gene Family Evolution Reflects Adaptation to Soil Environmental Stressors in the Genome of the Collembolan Orchesella cincta.</title>
        <authorList>
            <person name="Faddeeva-Vakhrusheva A."/>
            <person name="Derks M.F."/>
            <person name="Anvar S.Y."/>
            <person name="Agamennone V."/>
            <person name="Suring W."/>
            <person name="Smit S."/>
            <person name="van Straalen N.M."/>
            <person name="Roelofs D."/>
        </authorList>
    </citation>
    <scope>NUCLEOTIDE SEQUENCE [LARGE SCALE GENOMIC DNA]</scope>
    <source>
        <tissue evidence="2">Mixed pool</tissue>
    </source>
</reference>
<keyword evidence="1" id="KW-0812">Transmembrane</keyword>
<gene>
    <name evidence="2" type="ORF">Ocin01_10164</name>
</gene>
<feature type="transmembrane region" description="Helical" evidence="1">
    <location>
        <begin position="63"/>
        <end position="85"/>
    </location>
</feature>
<accession>A0A1D2MUC2</accession>
<comment type="caution">
    <text evidence="2">The sequence shown here is derived from an EMBL/GenBank/DDBJ whole genome shotgun (WGS) entry which is preliminary data.</text>
</comment>
<dbReference type="AlphaFoldDB" id="A0A1D2MUC2"/>
<feature type="transmembrane region" description="Helical" evidence="1">
    <location>
        <begin position="12"/>
        <end position="38"/>
    </location>
</feature>
<keyword evidence="1" id="KW-1133">Transmembrane helix</keyword>
<evidence type="ECO:0000256" key="1">
    <source>
        <dbReference type="SAM" id="Phobius"/>
    </source>
</evidence>
<evidence type="ECO:0000313" key="3">
    <source>
        <dbReference type="Proteomes" id="UP000094527"/>
    </source>
</evidence>
<protein>
    <submittedName>
        <fullName evidence="2">Uncharacterized protein</fullName>
    </submittedName>
</protein>
<feature type="transmembrane region" description="Helical" evidence="1">
    <location>
        <begin position="92"/>
        <end position="114"/>
    </location>
</feature>